<dbReference type="GO" id="GO:0003700">
    <property type="term" value="F:DNA-binding transcription factor activity"/>
    <property type="evidence" value="ECO:0007669"/>
    <property type="project" value="InterPro"/>
</dbReference>
<dbReference type="SUPFAM" id="SSF57959">
    <property type="entry name" value="Leucine zipper domain"/>
    <property type="match status" value="1"/>
</dbReference>
<dbReference type="PANTHER" id="PTHR40618">
    <property type="entry name" value="B-ZIP TRANSCRIPTION FACTOR (EUROFUNG)-RELATED"/>
    <property type="match status" value="1"/>
</dbReference>
<dbReference type="EMBL" id="AXCR01000007">
    <property type="protein sequence ID" value="KJR85172.1"/>
    <property type="molecule type" value="Genomic_DNA"/>
</dbReference>
<dbReference type="Proteomes" id="UP000033710">
    <property type="component" value="Unassembled WGS sequence"/>
</dbReference>
<reference evidence="3 4" key="2">
    <citation type="journal article" date="2015" name="Eukaryot. Cell">
        <title>Asexual propagation of a virulent clone complex in a human and feline outbreak of sporotrichosis.</title>
        <authorList>
            <person name="Teixeira Mde M."/>
            <person name="Rodrigues A.M."/>
            <person name="Tsui C.K."/>
            <person name="de Almeida L.G."/>
            <person name="Van Diepeningen A.D."/>
            <person name="van den Ende B.G."/>
            <person name="Fernandes G.F."/>
            <person name="Kano R."/>
            <person name="Hamelin R.C."/>
            <person name="Lopes-Bezerra L.M."/>
            <person name="Vasconcelos A.T."/>
            <person name="de Hoog S."/>
            <person name="de Camargo Z.P."/>
            <person name="Felipe M.S."/>
        </authorList>
    </citation>
    <scope>NUCLEOTIDE SEQUENCE [LARGE SCALE GENOMIC DNA]</scope>
    <source>
        <strain evidence="3 4">1099-18</strain>
    </source>
</reference>
<feature type="region of interest" description="Disordered" evidence="2">
    <location>
        <begin position="42"/>
        <end position="149"/>
    </location>
</feature>
<gene>
    <name evidence="3" type="ORF">SPSK_08465</name>
</gene>
<keyword evidence="1" id="KW-0175">Coiled coil</keyword>
<evidence type="ECO:0000313" key="4">
    <source>
        <dbReference type="Proteomes" id="UP000033710"/>
    </source>
</evidence>
<feature type="coiled-coil region" evidence="1">
    <location>
        <begin position="175"/>
        <end position="202"/>
    </location>
</feature>
<feature type="region of interest" description="Disordered" evidence="2">
    <location>
        <begin position="731"/>
        <end position="789"/>
    </location>
</feature>
<sequence length="926" mass="97282">MSAKGVLHGASRRTSTAYMGSNLDILNAVQYDIGVPLSPMTRASRAAKRKRPATMADAEESRDTTDVAGAHSPRTTPHNSTVAELLSAVDGAPPSKGGRKPTNKPRASRKAPAKTTASLAEAILDSVESDEGDIDGEEADAEKKRARGRPRIDVKDVTAADRRRTQIRLAQRAYRSRKEKAIVSLEKRVNSLKEANEAMSNAFMRLHDFALGRGLLDQHPDLAQHLRQTTEVFLEMARQSSADEDMDDPNEEEAHGLGNNGGTNNSSKPASDEAMRAFEKKQKEITDAVQMFGYQSQHEPVNKAGNTHTRNPAQTEAPAVLSQQVVLPSQASPIRATDSVSNQLYGGLLMAQALNLDTDDSNVGSFDSQPDDVVFGSAFGTAMNIVNATANTESLDGTVPVGSYYTATATASGNGSTSTGTGTNSNEMSSGTGSALSVSPASGRNTDFGLSNDFTFDGPAFSLFSNYPTPPAAGAGGGQAQAQTAAAPTSTSDLGPHLASTDAFIASAAMGRPTAGLPLPMPYPGLQPPGKYPPDFSFGLRLRRYAIESAYRLISTANPPVDSFARAFGFCIMFEPIDTIRRRLQRGLETPYSPSKFTRWELPFVSQHPDVEDAAGAPAAAAVRAHASSPTAASPASRGSSSSSSSNINTNSTNKVLPNNSNSDHRGTGVRPVTPQIHVTLPGFEGAFYDCEETEMYLQQRGVHIPPDSNSVIVEVDDADFAVDAATLATRGRKTSGDDRTAASTAAGTSAGTSTSAAASTSKSARNATSTADTSRGSSGGSSSSSIPLTQSGTALGMFNYLSPDLVKPKTRNGDATAMDWGGSGRSGVAGTIAAANAAAGRGNGSSSSMDEEQLFMSFMEAPLFRVPSPSPPPVNFPQRRLLSLNVDKFLRELVRRGTCLGQTPGFRASDVNEAFWSATRSASAV</sequence>
<organism evidence="3 4">
    <name type="scientific">Sporothrix schenckii 1099-18</name>
    <dbReference type="NCBI Taxonomy" id="1397361"/>
    <lineage>
        <taxon>Eukaryota</taxon>
        <taxon>Fungi</taxon>
        <taxon>Dikarya</taxon>
        <taxon>Ascomycota</taxon>
        <taxon>Pezizomycotina</taxon>
        <taxon>Sordariomycetes</taxon>
        <taxon>Sordariomycetidae</taxon>
        <taxon>Ophiostomatales</taxon>
        <taxon>Ophiostomataceae</taxon>
        <taxon>Sporothrix</taxon>
    </lineage>
</organism>
<dbReference type="PANTHER" id="PTHR40618:SF1">
    <property type="entry name" value="B-ZIP TRANSCRIPTION FACTOR (EUROFUNG)"/>
    <property type="match status" value="1"/>
</dbReference>
<feature type="region of interest" description="Disordered" evidence="2">
    <location>
        <begin position="239"/>
        <end position="274"/>
    </location>
</feature>
<feature type="compositionally biased region" description="Low complexity" evidence="2">
    <location>
        <begin position="614"/>
        <end position="654"/>
    </location>
</feature>
<accession>A0A0F2M6B0</accession>
<feature type="compositionally biased region" description="Low complexity" evidence="2">
    <location>
        <begin position="409"/>
        <end position="434"/>
    </location>
</feature>
<evidence type="ECO:0008006" key="5">
    <source>
        <dbReference type="Google" id="ProtNLM"/>
    </source>
</evidence>
<feature type="region of interest" description="Disordered" evidence="2">
    <location>
        <begin position="409"/>
        <end position="440"/>
    </location>
</feature>
<feature type="compositionally biased region" description="Low complexity" evidence="2">
    <location>
        <begin position="742"/>
        <end position="789"/>
    </location>
</feature>
<proteinExistence type="predicted"/>
<comment type="caution">
    <text evidence="3">The sequence shown here is derived from an EMBL/GenBank/DDBJ whole genome shotgun (WGS) entry which is preliminary data.</text>
</comment>
<dbReference type="KEGG" id="ssck:SPSK_08465"/>
<evidence type="ECO:0000256" key="2">
    <source>
        <dbReference type="SAM" id="MobiDB-lite"/>
    </source>
</evidence>
<feature type="region of interest" description="Disordered" evidence="2">
    <location>
        <begin position="472"/>
        <end position="493"/>
    </location>
</feature>
<evidence type="ECO:0000313" key="3">
    <source>
        <dbReference type="EMBL" id="KJR85172.1"/>
    </source>
</evidence>
<feature type="region of interest" description="Disordered" evidence="2">
    <location>
        <begin position="613"/>
        <end position="674"/>
    </location>
</feature>
<dbReference type="AlphaFoldDB" id="A0A0F2M6B0"/>
<dbReference type="RefSeq" id="XP_016587848.1">
    <property type="nucleotide sequence ID" value="XM_016735062.1"/>
</dbReference>
<feature type="compositionally biased region" description="Acidic residues" evidence="2">
    <location>
        <begin position="127"/>
        <end position="140"/>
    </location>
</feature>
<dbReference type="OrthoDB" id="3555317at2759"/>
<feature type="compositionally biased region" description="Acidic residues" evidence="2">
    <location>
        <begin position="242"/>
        <end position="251"/>
    </location>
</feature>
<feature type="compositionally biased region" description="Basic residues" evidence="2">
    <location>
        <begin position="97"/>
        <end position="112"/>
    </location>
</feature>
<feature type="compositionally biased region" description="Polar residues" evidence="2">
    <location>
        <begin position="73"/>
        <end position="82"/>
    </location>
</feature>
<feature type="compositionally biased region" description="Low complexity" evidence="2">
    <location>
        <begin position="480"/>
        <end position="489"/>
    </location>
</feature>
<reference evidence="3 4" key="1">
    <citation type="journal article" date="2014" name="BMC Genomics">
        <title>Comparative genomics of the major fungal agents of human and animal Sporotrichosis: Sporothrix schenckii and Sporothrix brasiliensis.</title>
        <authorList>
            <person name="Teixeira M.M."/>
            <person name="de Almeida L.G."/>
            <person name="Kubitschek-Barreira P."/>
            <person name="Alves F.L."/>
            <person name="Kioshima E.S."/>
            <person name="Abadio A.K."/>
            <person name="Fernandes L."/>
            <person name="Derengowski L.S."/>
            <person name="Ferreira K.S."/>
            <person name="Souza R.C."/>
            <person name="Ruiz J.C."/>
            <person name="de Andrade N.C."/>
            <person name="Paes H.C."/>
            <person name="Nicola A.M."/>
            <person name="Albuquerque P."/>
            <person name="Gerber A.L."/>
            <person name="Martins V.P."/>
            <person name="Peconick L.D."/>
            <person name="Neto A.V."/>
            <person name="Chaucanez C.B."/>
            <person name="Silva P.A."/>
            <person name="Cunha O.L."/>
            <person name="de Oliveira F.F."/>
            <person name="dos Santos T.C."/>
            <person name="Barros A.L."/>
            <person name="Soares M.A."/>
            <person name="de Oliveira L.M."/>
            <person name="Marini M.M."/>
            <person name="Villalobos-Duno H."/>
            <person name="Cunha M.M."/>
            <person name="de Hoog S."/>
            <person name="da Silveira J.F."/>
            <person name="Henrissat B."/>
            <person name="Nino-Vega G.A."/>
            <person name="Cisalpino P.S."/>
            <person name="Mora-Montes H.M."/>
            <person name="Almeida S.R."/>
            <person name="Stajich J.E."/>
            <person name="Lopes-Bezerra L.M."/>
            <person name="Vasconcelos A.T."/>
            <person name="Felipe M.S."/>
        </authorList>
    </citation>
    <scope>NUCLEOTIDE SEQUENCE [LARGE SCALE GENOMIC DNA]</scope>
    <source>
        <strain evidence="3 4">1099-18</strain>
    </source>
</reference>
<dbReference type="VEuPathDB" id="FungiDB:SPSK_08465"/>
<dbReference type="InterPro" id="IPR046347">
    <property type="entry name" value="bZIP_sf"/>
</dbReference>
<dbReference type="GeneID" id="27670339"/>
<dbReference type="CDD" id="cd14688">
    <property type="entry name" value="bZIP_YAP"/>
    <property type="match status" value="1"/>
</dbReference>
<evidence type="ECO:0000256" key="1">
    <source>
        <dbReference type="SAM" id="Coils"/>
    </source>
</evidence>
<protein>
    <recommendedName>
        <fullName evidence="5">BZIP domain-containing protein</fullName>
    </recommendedName>
</protein>
<dbReference type="Gene3D" id="1.20.5.170">
    <property type="match status" value="1"/>
</dbReference>
<name>A0A0F2M6B0_SPOSC</name>